<dbReference type="AlphaFoldDB" id="A0AA89AKZ1"/>
<sequence>METINRSWSSEADVNQDTVITIDTLAHDIAELEQEARDCYSEAFNMHSERFRHMMVLDGLFIIGVFQCFKHSDAVTRWDQSEADLIFRSPWILPMLMLDFIKLENQLPLFILQKLFDLTHFGHQPYSFPYLALFFYSSFNPSMPQSCLRNHDTRGILHLLQLFHSVYKPTPNGLSRDERRSTGSIRGIQLANITFMKGESNLLDIKYNRKGKAILEILQLLIDYSTGPLLRNLVALVA</sequence>
<dbReference type="PANTHER" id="PTHR31170:SF25">
    <property type="entry name" value="BNAA09G04570D PROTEIN"/>
    <property type="match status" value="1"/>
</dbReference>
<protein>
    <submittedName>
        <fullName evidence="1">Uncharacterized protein</fullName>
    </submittedName>
</protein>
<dbReference type="EMBL" id="JAVXUP010002192">
    <property type="protein sequence ID" value="KAK3004906.1"/>
    <property type="molecule type" value="Genomic_DNA"/>
</dbReference>
<organism evidence="1 2">
    <name type="scientific">Escallonia herrerae</name>
    <dbReference type="NCBI Taxonomy" id="1293975"/>
    <lineage>
        <taxon>Eukaryota</taxon>
        <taxon>Viridiplantae</taxon>
        <taxon>Streptophyta</taxon>
        <taxon>Embryophyta</taxon>
        <taxon>Tracheophyta</taxon>
        <taxon>Spermatophyta</taxon>
        <taxon>Magnoliopsida</taxon>
        <taxon>eudicotyledons</taxon>
        <taxon>Gunneridae</taxon>
        <taxon>Pentapetalae</taxon>
        <taxon>asterids</taxon>
        <taxon>campanulids</taxon>
        <taxon>Escalloniales</taxon>
        <taxon>Escalloniaceae</taxon>
        <taxon>Escallonia</taxon>
    </lineage>
</organism>
<dbReference type="PANTHER" id="PTHR31170">
    <property type="entry name" value="BNAC04G53230D PROTEIN"/>
    <property type="match status" value="1"/>
</dbReference>
<proteinExistence type="predicted"/>
<evidence type="ECO:0000313" key="1">
    <source>
        <dbReference type="EMBL" id="KAK3004906.1"/>
    </source>
</evidence>
<name>A0AA89AKZ1_9ASTE</name>
<reference evidence="1" key="1">
    <citation type="submission" date="2022-12" db="EMBL/GenBank/DDBJ databases">
        <title>Draft genome assemblies for two species of Escallonia (Escalloniales).</title>
        <authorList>
            <person name="Chanderbali A."/>
            <person name="Dervinis C."/>
            <person name="Anghel I."/>
            <person name="Soltis D."/>
            <person name="Soltis P."/>
            <person name="Zapata F."/>
        </authorList>
    </citation>
    <scope>NUCLEOTIDE SEQUENCE</scope>
    <source>
        <strain evidence="1">UCBG64.0493</strain>
        <tissue evidence="1">Leaf</tissue>
    </source>
</reference>
<accession>A0AA89AKZ1</accession>
<gene>
    <name evidence="1" type="ORF">RJ639_017954</name>
</gene>
<dbReference type="Pfam" id="PF03140">
    <property type="entry name" value="DUF247"/>
    <property type="match status" value="1"/>
</dbReference>
<dbReference type="InterPro" id="IPR004158">
    <property type="entry name" value="DUF247_pln"/>
</dbReference>
<comment type="caution">
    <text evidence="1">The sequence shown here is derived from an EMBL/GenBank/DDBJ whole genome shotgun (WGS) entry which is preliminary data.</text>
</comment>
<evidence type="ECO:0000313" key="2">
    <source>
        <dbReference type="Proteomes" id="UP001188597"/>
    </source>
</evidence>
<keyword evidence="2" id="KW-1185">Reference proteome</keyword>
<dbReference type="Proteomes" id="UP001188597">
    <property type="component" value="Unassembled WGS sequence"/>
</dbReference>